<dbReference type="Proteomes" id="UP000064137">
    <property type="component" value="Chromosome"/>
</dbReference>
<gene>
    <name evidence="1" type="ORF">APT59_11390</name>
</gene>
<dbReference type="OrthoDB" id="5526466at2"/>
<dbReference type="AlphaFoldDB" id="A0A0U4P1H1"/>
<evidence type="ECO:0000313" key="1">
    <source>
        <dbReference type="EMBL" id="ALZ84769.1"/>
    </source>
</evidence>
<accession>A0A0U4P1H1</accession>
<evidence type="ECO:0008006" key="3">
    <source>
        <dbReference type="Google" id="ProtNLM"/>
    </source>
</evidence>
<dbReference type="KEGG" id="por:APT59_11390"/>
<protein>
    <recommendedName>
        <fullName evidence="3">DUF192 domain-containing protein</fullName>
    </recommendedName>
</protein>
<dbReference type="InterPro" id="IPR038695">
    <property type="entry name" value="Saro_0823-like_sf"/>
</dbReference>
<dbReference type="PANTHER" id="PTHR37953">
    <property type="entry name" value="UPF0127 PROTEIN MJ1496"/>
    <property type="match status" value="1"/>
</dbReference>
<reference evidence="1 2" key="1">
    <citation type="submission" date="2016-01" db="EMBL/GenBank/DDBJ databases">
        <title>Annotation of Pseudomonas oryzihabitans USDA-ARS-USMARC-56511.</title>
        <authorList>
            <person name="Harhay G.P."/>
            <person name="Harhay D.M."/>
            <person name="Smith T.P.L."/>
            <person name="Bono J.L."/>
            <person name="Heaton M.P."/>
            <person name="Clawson M.L."/>
            <person name="Chitko-Mckown C.G."/>
            <person name="Capik S.F."/>
            <person name="DeDonder K.D."/>
            <person name="Apley M.D."/>
            <person name="Lubbers B.V."/>
            <person name="White B.J."/>
            <person name="Larson R.L."/>
        </authorList>
    </citation>
    <scope>NUCLEOTIDE SEQUENCE [LARGE SCALE GENOMIC DNA]</scope>
    <source>
        <strain evidence="1 2">USDA-ARS-USMARC-56511</strain>
    </source>
</reference>
<dbReference type="PANTHER" id="PTHR37953:SF1">
    <property type="entry name" value="UPF0127 PROTEIN MJ1496"/>
    <property type="match status" value="1"/>
</dbReference>
<sequence length="161" mass="17499">MRFFVHDPQALGQRRSPGMARLAVLLAALSAFSVAAAEPLVLRIGDHRLRVEVASTPEQRARGLMGRSPLGADEGMLFVFPGDDARCLWMRDTPSALAAAFISAQGDILNVVEMRPMSDTHHCSHAPARYALETATGWFSTRSIHPGERIQGLGAVRPVTR</sequence>
<evidence type="ECO:0000313" key="2">
    <source>
        <dbReference type="Proteomes" id="UP000064137"/>
    </source>
</evidence>
<name>A0A0U4P1H1_9PSED</name>
<dbReference type="EMBL" id="CP013987">
    <property type="protein sequence ID" value="ALZ84769.1"/>
    <property type="molecule type" value="Genomic_DNA"/>
</dbReference>
<dbReference type="Pfam" id="PF02643">
    <property type="entry name" value="DUF192"/>
    <property type="match status" value="1"/>
</dbReference>
<dbReference type="RefSeq" id="WP_059314944.1">
    <property type="nucleotide sequence ID" value="NZ_CP013987.1"/>
</dbReference>
<dbReference type="Gene3D" id="2.60.120.1140">
    <property type="entry name" value="Protein of unknown function DUF192"/>
    <property type="match status" value="1"/>
</dbReference>
<organism evidence="1 2">
    <name type="scientific">Pseudomonas oryzihabitans</name>
    <dbReference type="NCBI Taxonomy" id="47885"/>
    <lineage>
        <taxon>Bacteria</taxon>
        <taxon>Pseudomonadati</taxon>
        <taxon>Pseudomonadota</taxon>
        <taxon>Gammaproteobacteria</taxon>
        <taxon>Pseudomonadales</taxon>
        <taxon>Pseudomonadaceae</taxon>
        <taxon>Pseudomonas</taxon>
    </lineage>
</organism>
<dbReference type="InterPro" id="IPR003795">
    <property type="entry name" value="DUF192"/>
</dbReference>
<proteinExistence type="predicted"/>